<proteinExistence type="predicted"/>
<sequence length="193" mass="21721">MSEIIPVGRGVEKRTTYPPDDSPSGDNKDHRLFFKRKPGKVTIEGIKEQPGAPASIPEGTPTFKFVAEFKGRKAGHYVIHWRVKLLENFNARSGLRFSAAVSYDNEPDTSGSLDVALESEELETLVKDRLYDLQLEELVVIQPYEGNVTVELSLSNIENERRLEYCGLQVDFVEFKPFAGDNEGQSKHKLGHK</sequence>
<keyword evidence="3" id="KW-1185">Reference proteome</keyword>
<accession>A0A9P6ILF0</accession>
<evidence type="ECO:0000256" key="1">
    <source>
        <dbReference type="SAM" id="MobiDB-lite"/>
    </source>
</evidence>
<dbReference type="OrthoDB" id="2445620at2759"/>
<feature type="region of interest" description="Disordered" evidence="1">
    <location>
        <begin position="1"/>
        <end position="31"/>
    </location>
</feature>
<dbReference type="AlphaFoldDB" id="A0A9P6ILF0"/>
<dbReference type="EMBL" id="JAAAHW010009766">
    <property type="protein sequence ID" value="KAF9936515.1"/>
    <property type="molecule type" value="Genomic_DNA"/>
</dbReference>
<protein>
    <submittedName>
        <fullName evidence="2">Uncharacterized protein</fullName>
    </submittedName>
</protein>
<evidence type="ECO:0000313" key="2">
    <source>
        <dbReference type="EMBL" id="KAF9936515.1"/>
    </source>
</evidence>
<name>A0A9P6ILF0_9FUNG</name>
<dbReference type="Proteomes" id="UP000749646">
    <property type="component" value="Unassembled WGS sequence"/>
</dbReference>
<evidence type="ECO:0000313" key="3">
    <source>
        <dbReference type="Proteomes" id="UP000749646"/>
    </source>
</evidence>
<gene>
    <name evidence="2" type="ORF">BGZ65_002319</name>
</gene>
<comment type="caution">
    <text evidence="2">The sequence shown here is derived from an EMBL/GenBank/DDBJ whole genome shotgun (WGS) entry which is preliminary data.</text>
</comment>
<reference evidence="2" key="1">
    <citation type="journal article" date="2020" name="Fungal Divers.">
        <title>Resolving the Mortierellaceae phylogeny through synthesis of multi-gene phylogenetics and phylogenomics.</title>
        <authorList>
            <person name="Vandepol N."/>
            <person name="Liber J."/>
            <person name="Desiro A."/>
            <person name="Na H."/>
            <person name="Kennedy M."/>
            <person name="Barry K."/>
            <person name="Grigoriev I.V."/>
            <person name="Miller A.N."/>
            <person name="O'Donnell K."/>
            <person name="Stajich J.E."/>
            <person name="Bonito G."/>
        </authorList>
    </citation>
    <scope>NUCLEOTIDE SEQUENCE</scope>
    <source>
        <strain evidence="2">MES-2147</strain>
    </source>
</reference>
<organism evidence="2 3">
    <name type="scientific">Modicella reniformis</name>
    <dbReference type="NCBI Taxonomy" id="1440133"/>
    <lineage>
        <taxon>Eukaryota</taxon>
        <taxon>Fungi</taxon>
        <taxon>Fungi incertae sedis</taxon>
        <taxon>Mucoromycota</taxon>
        <taxon>Mortierellomycotina</taxon>
        <taxon>Mortierellomycetes</taxon>
        <taxon>Mortierellales</taxon>
        <taxon>Mortierellaceae</taxon>
        <taxon>Modicella</taxon>
    </lineage>
</organism>